<keyword evidence="2" id="KW-0732">Signal</keyword>
<evidence type="ECO:0000313" key="3">
    <source>
        <dbReference type="EMBL" id="WQD39645.1"/>
    </source>
</evidence>
<name>A0ABZ0WBU2_9BACT</name>
<dbReference type="RefSeq" id="WP_114789067.1">
    <property type="nucleotide sequence ID" value="NZ_CP139960.1"/>
</dbReference>
<feature type="signal peptide" evidence="2">
    <location>
        <begin position="1"/>
        <end position="31"/>
    </location>
</feature>
<dbReference type="EMBL" id="CP139960">
    <property type="protein sequence ID" value="WQD39645.1"/>
    <property type="molecule type" value="Genomic_DNA"/>
</dbReference>
<evidence type="ECO:0008006" key="5">
    <source>
        <dbReference type="Google" id="ProtNLM"/>
    </source>
</evidence>
<accession>A0ABZ0WBU2</accession>
<keyword evidence="4" id="KW-1185">Reference proteome</keyword>
<feature type="compositionally biased region" description="Low complexity" evidence="1">
    <location>
        <begin position="39"/>
        <end position="64"/>
    </location>
</feature>
<dbReference type="InterPro" id="IPR011050">
    <property type="entry name" value="Pectin_lyase_fold/virulence"/>
</dbReference>
<dbReference type="Proteomes" id="UP001325680">
    <property type="component" value="Chromosome"/>
</dbReference>
<proteinExistence type="predicted"/>
<protein>
    <recommendedName>
        <fullName evidence="5">Right handed beta helix domain-containing protein</fullName>
    </recommendedName>
</protein>
<dbReference type="SUPFAM" id="SSF51126">
    <property type="entry name" value="Pectin lyase-like"/>
    <property type="match status" value="1"/>
</dbReference>
<reference evidence="3 4" key="1">
    <citation type="submission" date="2023-12" db="EMBL/GenBank/DDBJ databases">
        <title>Genome sequencing and assembly of bacterial species from a model synthetic community.</title>
        <authorList>
            <person name="Hogle S.L."/>
        </authorList>
    </citation>
    <scope>NUCLEOTIDE SEQUENCE [LARGE SCALE GENOMIC DNA]</scope>
    <source>
        <strain evidence="3 4">HAMBI_3031</strain>
    </source>
</reference>
<gene>
    <name evidence="3" type="ORF">U0035_05730</name>
</gene>
<organism evidence="3 4">
    <name type="scientific">Niabella yanshanensis</name>
    <dbReference type="NCBI Taxonomy" id="577386"/>
    <lineage>
        <taxon>Bacteria</taxon>
        <taxon>Pseudomonadati</taxon>
        <taxon>Bacteroidota</taxon>
        <taxon>Chitinophagia</taxon>
        <taxon>Chitinophagales</taxon>
        <taxon>Chitinophagaceae</taxon>
        <taxon>Niabella</taxon>
    </lineage>
</organism>
<evidence type="ECO:0000256" key="2">
    <source>
        <dbReference type="SAM" id="SignalP"/>
    </source>
</evidence>
<feature type="chain" id="PRO_5046095350" description="Right handed beta helix domain-containing protein" evidence="2">
    <location>
        <begin position="32"/>
        <end position="456"/>
    </location>
</feature>
<evidence type="ECO:0000313" key="4">
    <source>
        <dbReference type="Proteomes" id="UP001325680"/>
    </source>
</evidence>
<sequence>MIKLFLSPLKYFSIFICATALVQFYSSCTKATPLYTGGDTTTTPPKDTTTTTPPKDTTTTPPKDTTIKGRSFQVGSGSGNLTIDGSNLVINGSNIVLTNGDIVKIKGGSYTSITIRNVNVPTNGARVTFINDGLITLAGTRQMNLSNLNNVTVSGAGSSQNDRGLVFTNNSFRAVVLSGSVNNFTLQNVLFKNIADYVITYNGLDNLIYNGSPNSYVSNLAFKNIDAENVAPLIQLNGDITASGYKGLINGLEISNMTCINSPGLGAVVYAGCVINFNIHDNYVNNINTTNDNHNGVFFIHGNGKFYNNRVTNHQGNALRAWIFSAGEFANNNTVTIYNNIVHNSRKYSAFEIQVLDYMRRSSVFKAANTIVYNNTVGKLNTDKMTFPGRLIDVYNTFGTLSVYNNLVFNNNDSQILNNMSSTTIVRNENNVYIANEQEAVVMSTFASKIAGVGAN</sequence>
<evidence type="ECO:0000256" key="1">
    <source>
        <dbReference type="SAM" id="MobiDB-lite"/>
    </source>
</evidence>
<feature type="region of interest" description="Disordered" evidence="1">
    <location>
        <begin position="36"/>
        <end position="71"/>
    </location>
</feature>